<dbReference type="Gene3D" id="1.10.10.1320">
    <property type="entry name" value="Anti-sigma factor, zinc-finger domain"/>
    <property type="match status" value="1"/>
</dbReference>
<evidence type="ECO:0000313" key="10">
    <source>
        <dbReference type="EMBL" id="UFP96197.1"/>
    </source>
</evidence>
<evidence type="ECO:0000256" key="3">
    <source>
        <dbReference type="ARBA" id="ARBA00022475"/>
    </source>
</evidence>
<evidence type="ECO:0000256" key="5">
    <source>
        <dbReference type="ARBA" id="ARBA00022989"/>
    </source>
</evidence>
<accession>A0ABY3PR78</accession>
<protein>
    <recommendedName>
        <fullName evidence="8">Regulator of SigK</fullName>
    </recommendedName>
    <alternativeName>
        <fullName evidence="7">Sigma-K anti-sigma factor RskA</fullName>
    </alternativeName>
</protein>
<evidence type="ECO:0000313" key="11">
    <source>
        <dbReference type="Proteomes" id="UP001054846"/>
    </source>
</evidence>
<dbReference type="PANTHER" id="PTHR37461:SF1">
    <property type="entry name" value="ANTI-SIGMA-K FACTOR RSKA"/>
    <property type="match status" value="1"/>
</dbReference>
<proteinExistence type="predicted"/>
<dbReference type="Pfam" id="PF10099">
    <property type="entry name" value="RskA_C"/>
    <property type="match status" value="1"/>
</dbReference>
<dbReference type="RefSeq" id="WP_230843444.1">
    <property type="nucleotide sequence ID" value="NZ_CP063845.1"/>
</dbReference>
<reference evidence="10 11" key="1">
    <citation type="journal article" date="2021" name="Genome Biol. Evol.">
        <title>Complete Genome Sequencing of a Novel Gloeobacter Species from a Waterfall Cave in Mexico.</title>
        <authorList>
            <person name="Saw J.H."/>
            <person name="Cardona T."/>
            <person name="Montejano G."/>
        </authorList>
    </citation>
    <scope>NUCLEOTIDE SEQUENCE [LARGE SCALE GENOMIC DNA]</scope>
    <source>
        <strain evidence="10">MG652769</strain>
    </source>
</reference>
<keyword evidence="5" id="KW-1133">Transmembrane helix</keyword>
<evidence type="ECO:0000259" key="9">
    <source>
        <dbReference type="Pfam" id="PF10099"/>
    </source>
</evidence>
<evidence type="ECO:0000256" key="6">
    <source>
        <dbReference type="ARBA" id="ARBA00023136"/>
    </source>
</evidence>
<keyword evidence="3" id="KW-1003">Cell membrane</keyword>
<dbReference type="EMBL" id="CP063845">
    <property type="protein sequence ID" value="UFP96197.1"/>
    <property type="molecule type" value="Genomic_DNA"/>
</dbReference>
<evidence type="ECO:0000256" key="7">
    <source>
        <dbReference type="ARBA" id="ARBA00029829"/>
    </source>
</evidence>
<dbReference type="InterPro" id="IPR051474">
    <property type="entry name" value="Anti-sigma-K/W_factor"/>
</dbReference>
<keyword evidence="6" id="KW-0472">Membrane</keyword>
<gene>
    <name evidence="10" type="ORF">ISF26_08320</name>
</gene>
<dbReference type="InterPro" id="IPR018764">
    <property type="entry name" value="RskA_C"/>
</dbReference>
<name>A0ABY3PR78_9CYAN</name>
<dbReference type="PANTHER" id="PTHR37461">
    <property type="entry name" value="ANTI-SIGMA-K FACTOR RSKA"/>
    <property type="match status" value="1"/>
</dbReference>
<dbReference type="InterPro" id="IPR041916">
    <property type="entry name" value="Anti_sigma_zinc_sf"/>
</dbReference>
<evidence type="ECO:0000256" key="8">
    <source>
        <dbReference type="ARBA" id="ARBA00030803"/>
    </source>
</evidence>
<organism evidence="10 11">
    <name type="scientific">Gloeobacter morelensis MG652769</name>
    <dbReference type="NCBI Taxonomy" id="2781736"/>
    <lineage>
        <taxon>Bacteria</taxon>
        <taxon>Bacillati</taxon>
        <taxon>Cyanobacteriota</taxon>
        <taxon>Cyanophyceae</taxon>
        <taxon>Gloeobacterales</taxon>
        <taxon>Gloeobacteraceae</taxon>
        <taxon>Gloeobacter</taxon>
        <taxon>Gloeobacter morelensis</taxon>
    </lineage>
</organism>
<sequence length="240" mass="25244">MYGSPGPKSREDLMIEYVLGELSRRSPQEAEKFEQLLAQDLALKREVQQLRRVLGLLPYATVSAPPKHLRTAILDAAAQPARRAGGPRVSPGWIAAVAAACIAAVFGIDGLRLRQQLQAVQDANEALQQPNVLLQFTLKGTGPLSNAFGSVAMDLDTKRAAVAINNLPAAPAGQVYRLWAIAGNKTVPCGQFNPGAGGKVITQFAIPVEAYSGPIAQLLVTLEPASLPAQPTGPSVLVAG</sequence>
<evidence type="ECO:0000256" key="1">
    <source>
        <dbReference type="ARBA" id="ARBA00004167"/>
    </source>
</evidence>
<evidence type="ECO:0000256" key="2">
    <source>
        <dbReference type="ARBA" id="ARBA00004236"/>
    </source>
</evidence>
<evidence type="ECO:0000256" key="4">
    <source>
        <dbReference type="ARBA" id="ARBA00022692"/>
    </source>
</evidence>
<comment type="subcellular location">
    <subcellularLocation>
        <location evidence="2">Cell membrane</location>
    </subcellularLocation>
    <subcellularLocation>
        <location evidence="1">Membrane</location>
        <topology evidence="1">Single-pass membrane protein</topology>
    </subcellularLocation>
</comment>
<feature type="domain" description="Anti-sigma K factor RskA C-terminal" evidence="9">
    <location>
        <begin position="95"/>
        <end position="234"/>
    </location>
</feature>
<keyword evidence="11" id="KW-1185">Reference proteome</keyword>
<dbReference type="Proteomes" id="UP001054846">
    <property type="component" value="Chromosome"/>
</dbReference>
<keyword evidence="4" id="KW-0812">Transmembrane</keyword>